<name>A0A9P6CLK9_9AGAR</name>
<gene>
    <name evidence="2" type="ORF">BDN70DRAFT_888317</name>
</gene>
<sequence length="58" mass="6888">MKSIYVHVAPVVNRARRRWNQERYTLYRHEYDAPHPPPSTEPQTSMSTRATYLGLRVC</sequence>
<keyword evidence="3" id="KW-1185">Reference proteome</keyword>
<dbReference type="AlphaFoldDB" id="A0A9P6CLK9"/>
<feature type="region of interest" description="Disordered" evidence="1">
    <location>
        <begin position="30"/>
        <end position="50"/>
    </location>
</feature>
<feature type="compositionally biased region" description="Polar residues" evidence="1">
    <location>
        <begin position="41"/>
        <end position="50"/>
    </location>
</feature>
<organism evidence="2 3">
    <name type="scientific">Pholiota conissans</name>
    <dbReference type="NCBI Taxonomy" id="109636"/>
    <lineage>
        <taxon>Eukaryota</taxon>
        <taxon>Fungi</taxon>
        <taxon>Dikarya</taxon>
        <taxon>Basidiomycota</taxon>
        <taxon>Agaricomycotina</taxon>
        <taxon>Agaricomycetes</taxon>
        <taxon>Agaricomycetidae</taxon>
        <taxon>Agaricales</taxon>
        <taxon>Agaricineae</taxon>
        <taxon>Strophariaceae</taxon>
        <taxon>Pholiota</taxon>
    </lineage>
</organism>
<proteinExistence type="predicted"/>
<dbReference type="Proteomes" id="UP000807469">
    <property type="component" value="Unassembled WGS sequence"/>
</dbReference>
<dbReference type="EMBL" id="MU155719">
    <property type="protein sequence ID" value="KAF9471276.1"/>
    <property type="molecule type" value="Genomic_DNA"/>
</dbReference>
<comment type="caution">
    <text evidence="2">The sequence shown here is derived from an EMBL/GenBank/DDBJ whole genome shotgun (WGS) entry which is preliminary data.</text>
</comment>
<evidence type="ECO:0000313" key="3">
    <source>
        <dbReference type="Proteomes" id="UP000807469"/>
    </source>
</evidence>
<reference evidence="2" key="1">
    <citation type="submission" date="2020-11" db="EMBL/GenBank/DDBJ databases">
        <authorList>
            <consortium name="DOE Joint Genome Institute"/>
            <person name="Ahrendt S."/>
            <person name="Riley R."/>
            <person name="Andreopoulos W."/>
            <person name="Labutti K."/>
            <person name="Pangilinan J."/>
            <person name="Ruiz-Duenas F.J."/>
            <person name="Barrasa J.M."/>
            <person name="Sanchez-Garcia M."/>
            <person name="Camarero S."/>
            <person name="Miyauchi S."/>
            <person name="Serrano A."/>
            <person name="Linde D."/>
            <person name="Babiker R."/>
            <person name="Drula E."/>
            <person name="Ayuso-Fernandez I."/>
            <person name="Pacheco R."/>
            <person name="Padilla G."/>
            <person name="Ferreira P."/>
            <person name="Barriuso J."/>
            <person name="Kellner H."/>
            <person name="Castanera R."/>
            <person name="Alfaro M."/>
            <person name="Ramirez L."/>
            <person name="Pisabarro A.G."/>
            <person name="Kuo A."/>
            <person name="Tritt A."/>
            <person name="Lipzen A."/>
            <person name="He G."/>
            <person name="Yan M."/>
            <person name="Ng V."/>
            <person name="Cullen D."/>
            <person name="Martin F."/>
            <person name="Rosso M.-N."/>
            <person name="Henrissat B."/>
            <person name="Hibbett D."/>
            <person name="Martinez A.T."/>
            <person name="Grigoriev I.V."/>
        </authorList>
    </citation>
    <scope>NUCLEOTIDE SEQUENCE</scope>
    <source>
        <strain evidence="2">CIRM-BRFM 674</strain>
    </source>
</reference>
<evidence type="ECO:0000256" key="1">
    <source>
        <dbReference type="SAM" id="MobiDB-lite"/>
    </source>
</evidence>
<evidence type="ECO:0000313" key="2">
    <source>
        <dbReference type="EMBL" id="KAF9471276.1"/>
    </source>
</evidence>
<protein>
    <submittedName>
        <fullName evidence="2">Uncharacterized protein</fullName>
    </submittedName>
</protein>
<accession>A0A9P6CLK9</accession>